<feature type="domain" description="EGF-like" evidence="2">
    <location>
        <begin position="101"/>
        <end position="134"/>
    </location>
</feature>
<proteinExistence type="predicted"/>
<evidence type="ECO:0000313" key="5">
    <source>
        <dbReference type="Proteomes" id="UP001470230"/>
    </source>
</evidence>
<keyword evidence="1" id="KW-0472">Membrane</keyword>
<dbReference type="SMART" id="SM00261">
    <property type="entry name" value="FU"/>
    <property type="match status" value="3"/>
</dbReference>
<dbReference type="SMART" id="SM00181">
    <property type="entry name" value="EGF"/>
    <property type="match status" value="6"/>
</dbReference>
<dbReference type="InterPro" id="IPR006212">
    <property type="entry name" value="Furin_repeat"/>
</dbReference>
<gene>
    <name evidence="3" type="ORF">M9Y10_026171</name>
    <name evidence="4" type="ORF">M9Y10_042571</name>
</gene>
<feature type="domain" description="EGF-like" evidence="2">
    <location>
        <begin position="266"/>
        <end position="299"/>
    </location>
</feature>
<feature type="domain" description="EGF-like" evidence="2">
    <location>
        <begin position="27"/>
        <end position="64"/>
    </location>
</feature>
<dbReference type="EMBL" id="JAPFFF010000008">
    <property type="protein sequence ID" value="KAK8883479.1"/>
    <property type="molecule type" value="Genomic_DNA"/>
</dbReference>
<evidence type="ECO:0000313" key="4">
    <source>
        <dbReference type="EMBL" id="KAK8883479.1"/>
    </source>
</evidence>
<evidence type="ECO:0000259" key="2">
    <source>
        <dbReference type="SMART" id="SM00181"/>
    </source>
</evidence>
<organism evidence="4 5">
    <name type="scientific">Tritrichomonas musculus</name>
    <dbReference type="NCBI Taxonomy" id="1915356"/>
    <lineage>
        <taxon>Eukaryota</taxon>
        <taxon>Metamonada</taxon>
        <taxon>Parabasalia</taxon>
        <taxon>Tritrichomonadida</taxon>
        <taxon>Tritrichomonadidae</taxon>
        <taxon>Tritrichomonas</taxon>
    </lineage>
</organism>
<protein>
    <recommendedName>
        <fullName evidence="2">EGF-like domain-containing protein</fullName>
    </recommendedName>
</protein>
<dbReference type="PANTHER" id="PTHR23275">
    <property type="entry name" value="CABRIOLET.-RELATED"/>
    <property type="match status" value="1"/>
</dbReference>
<reference evidence="4 5" key="1">
    <citation type="submission" date="2024-04" db="EMBL/GenBank/DDBJ databases">
        <title>Tritrichomonas musculus Genome.</title>
        <authorList>
            <person name="Alves-Ferreira E."/>
            <person name="Grigg M."/>
            <person name="Lorenzi H."/>
            <person name="Galac M."/>
        </authorList>
    </citation>
    <scope>NUCLEOTIDE SEQUENCE [LARGE SCALE GENOMIC DNA]</scope>
    <source>
        <strain evidence="4 5">EAF2021</strain>
    </source>
</reference>
<feature type="domain" description="EGF-like" evidence="2">
    <location>
        <begin position="226"/>
        <end position="259"/>
    </location>
</feature>
<evidence type="ECO:0000256" key="1">
    <source>
        <dbReference type="SAM" id="Phobius"/>
    </source>
</evidence>
<dbReference type="EMBL" id="JAPFFF010000340">
    <property type="protein sequence ID" value="KAK8834678.1"/>
    <property type="molecule type" value="Genomic_DNA"/>
</dbReference>
<comment type="caution">
    <text evidence="4">The sequence shown here is derived from an EMBL/GenBank/DDBJ whole genome shotgun (WGS) entry which is preliminary data.</text>
</comment>
<dbReference type="Proteomes" id="UP001470230">
    <property type="component" value="Unassembled WGS sequence"/>
</dbReference>
<keyword evidence="5" id="KW-1185">Reference proteome</keyword>
<keyword evidence="1" id="KW-1133">Transmembrane helix</keyword>
<sequence length="678" mass="75956">MLLILLFIFKLNATKLHEKLKKTSETNCKDSHCVKCTDPSMCEACELGYGVDSDDDDVPTGRCIQCYVKKCADCSTDAFFCEECIDGYMFSLANMVAECIPCSDKNCKKCDNDNKVCTECYSGYTVDISTNTCKQSSTPGGGNECKDPHCSDCSEDPNECLVCKDGYGFEYEGDDEDDEDFGLPTGPCQKCLVEHCQSCAFVIDVCNACEEGYRLTSNGPVPVCSPCKESNCAKCDTDESICTSCKAGYTLDQSTRKCVGGGAASECNVANCLQCESGKSDICETCKENYVVDRTFKCRPILYTIERPSQNKVHLGEPGYEVTEGEYKLETRKYQRYQNQHLEFAVVNGMKKITIDNPDKYNVTFLLNNDVKEVTFKVTSTFLISRFDIDCSEVTSDLTLNFDKNSYPSIINPPSHVIINGADGNNVDIYKVFVPAGGLKITPNTKVIVNELNYDHPLSEFTYTKADEKNCQVRHIKVNQACLAKLGNAKVLGNVSIGLSATLNVNAKVNLFQSAVFLPFNDNYKQSLYDPAPLTGSFTHTIGAIHFEYRPENKLLESRKNVKSDKDKKEYYLIAQSDVKLDCGLWRMSMIKNKKYQFEDFYCIERDKMYIMYGERSDGKSNKMLYIIAIVVVVVVIAAIAGIAAFCIIRARKKNKQISDNEQNDMNRNIENPNYYNY</sequence>
<keyword evidence="1" id="KW-0812">Transmembrane</keyword>
<evidence type="ECO:0000313" key="3">
    <source>
        <dbReference type="EMBL" id="KAK8834678.1"/>
    </source>
</evidence>
<dbReference type="InterPro" id="IPR052798">
    <property type="entry name" value="Giardia_VSA"/>
</dbReference>
<accession>A0ABR2JXH8</accession>
<dbReference type="SUPFAM" id="SSF57184">
    <property type="entry name" value="Growth factor receptor domain"/>
    <property type="match status" value="3"/>
</dbReference>
<dbReference type="InterPro" id="IPR000742">
    <property type="entry name" value="EGF"/>
</dbReference>
<dbReference type="InterPro" id="IPR009030">
    <property type="entry name" value="Growth_fac_rcpt_cys_sf"/>
</dbReference>
<feature type="domain" description="EGF-like" evidence="2">
    <location>
        <begin position="65"/>
        <end position="100"/>
    </location>
</feature>
<feature type="transmembrane region" description="Helical" evidence="1">
    <location>
        <begin position="624"/>
        <end position="649"/>
    </location>
</feature>
<name>A0ABR2JXH8_9EUKA</name>
<dbReference type="PANTHER" id="PTHR23275:SF100">
    <property type="entry name" value="EGF-LIKE DOMAIN-CONTAINING PROTEIN"/>
    <property type="match status" value="1"/>
</dbReference>
<feature type="domain" description="EGF-like" evidence="2">
    <location>
        <begin position="190"/>
        <end position="225"/>
    </location>
</feature>